<protein>
    <submittedName>
        <fullName evidence="2">Uncharacterized protein</fullName>
    </submittedName>
</protein>
<dbReference type="RefSeq" id="WP_176980664.1">
    <property type="nucleotide sequence ID" value="NZ_FNRD01000022.1"/>
</dbReference>
<sequence length="48" mass="4935">MALPKTNSSIIFLIAIIFLMMGIFSGSGGTLVAAGVWFVIGLLFSGGD</sequence>
<dbReference type="EMBL" id="FNRD01000022">
    <property type="protein sequence ID" value="SEB07358.1"/>
    <property type="molecule type" value="Genomic_DNA"/>
</dbReference>
<feature type="transmembrane region" description="Helical" evidence="1">
    <location>
        <begin position="12"/>
        <end position="40"/>
    </location>
</feature>
<evidence type="ECO:0000256" key="1">
    <source>
        <dbReference type="SAM" id="Phobius"/>
    </source>
</evidence>
<evidence type="ECO:0000313" key="2">
    <source>
        <dbReference type="EMBL" id="SEB07358.1"/>
    </source>
</evidence>
<name>A0A1H4GEP4_9FLAO</name>
<organism evidence="2 3">
    <name type="scientific">Flavobacterium gillisiae</name>
    <dbReference type="NCBI Taxonomy" id="150146"/>
    <lineage>
        <taxon>Bacteria</taxon>
        <taxon>Pseudomonadati</taxon>
        <taxon>Bacteroidota</taxon>
        <taxon>Flavobacteriia</taxon>
        <taxon>Flavobacteriales</taxon>
        <taxon>Flavobacteriaceae</taxon>
        <taxon>Flavobacterium</taxon>
    </lineage>
</organism>
<proteinExistence type="predicted"/>
<gene>
    <name evidence="2" type="ORF">SAMN05443667_1227</name>
</gene>
<evidence type="ECO:0000313" key="3">
    <source>
        <dbReference type="Proteomes" id="UP000198951"/>
    </source>
</evidence>
<reference evidence="3" key="1">
    <citation type="submission" date="2016-10" db="EMBL/GenBank/DDBJ databases">
        <authorList>
            <person name="Varghese N."/>
            <person name="Submissions S."/>
        </authorList>
    </citation>
    <scope>NUCLEOTIDE SEQUENCE [LARGE SCALE GENOMIC DNA]</scope>
    <source>
        <strain evidence="3">DSM 22376</strain>
    </source>
</reference>
<dbReference type="Proteomes" id="UP000198951">
    <property type="component" value="Unassembled WGS sequence"/>
</dbReference>
<dbReference type="AlphaFoldDB" id="A0A1H4GEP4"/>
<keyword evidence="1" id="KW-0472">Membrane</keyword>
<keyword evidence="1" id="KW-0812">Transmembrane</keyword>
<keyword evidence="1" id="KW-1133">Transmembrane helix</keyword>
<keyword evidence="3" id="KW-1185">Reference proteome</keyword>
<accession>A0A1H4GEP4</accession>